<evidence type="ECO:0008006" key="3">
    <source>
        <dbReference type="Google" id="ProtNLM"/>
    </source>
</evidence>
<reference evidence="1 2" key="1">
    <citation type="submission" date="2023-07" db="EMBL/GenBank/DDBJ databases">
        <title>Genomic Encyclopedia of Type Strains, Phase IV (KMG-IV): sequencing the most valuable type-strain genomes for metagenomic binning, comparative biology and taxonomic classification.</title>
        <authorList>
            <person name="Goeker M."/>
        </authorList>
    </citation>
    <scope>NUCLEOTIDE SEQUENCE [LARGE SCALE GENOMIC DNA]</scope>
    <source>
        <strain evidence="1 2">DSM 9768</strain>
    </source>
</reference>
<comment type="caution">
    <text evidence="1">The sequence shown here is derived from an EMBL/GenBank/DDBJ whole genome shotgun (WGS) entry which is preliminary data.</text>
</comment>
<name>A0ABT9ZUE1_9BACI</name>
<protein>
    <recommendedName>
        <fullName evidence="3">Small CPxCG-related zinc finger protein</fullName>
    </recommendedName>
</protein>
<sequence>MNETCFYCEEEIEGYLRFASFVYENDHVEKPLCQHCYHEWLEGIKN</sequence>
<keyword evidence="2" id="KW-1185">Reference proteome</keyword>
<gene>
    <name evidence="1" type="ORF">J2S74_002248</name>
</gene>
<proteinExistence type="predicted"/>
<dbReference type="Proteomes" id="UP001230005">
    <property type="component" value="Unassembled WGS sequence"/>
</dbReference>
<evidence type="ECO:0000313" key="1">
    <source>
        <dbReference type="EMBL" id="MDQ0254866.1"/>
    </source>
</evidence>
<organism evidence="1 2">
    <name type="scientific">Evansella vedderi</name>
    <dbReference type="NCBI Taxonomy" id="38282"/>
    <lineage>
        <taxon>Bacteria</taxon>
        <taxon>Bacillati</taxon>
        <taxon>Bacillota</taxon>
        <taxon>Bacilli</taxon>
        <taxon>Bacillales</taxon>
        <taxon>Bacillaceae</taxon>
        <taxon>Evansella</taxon>
    </lineage>
</organism>
<evidence type="ECO:0000313" key="2">
    <source>
        <dbReference type="Proteomes" id="UP001230005"/>
    </source>
</evidence>
<accession>A0ABT9ZUE1</accession>
<dbReference type="RefSeq" id="WP_307325423.1">
    <property type="nucleotide sequence ID" value="NZ_JAUSUG010000008.1"/>
</dbReference>
<dbReference type="EMBL" id="JAUSUG010000008">
    <property type="protein sequence ID" value="MDQ0254866.1"/>
    <property type="molecule type" value="Genomic_DNA"/>
</dbReference>